<evidence type="ECO:0000256" key="1">
    <source>
        <dbReference type="SAM" id="Phobius"/>
    </source>
</evidence>
<evidence type="ECO:0000313" key="2">
    <source>
        <dbReference type="EMBL" id="MEJ2870327.1"/>
    </source>
</evidence>
<feature type="transmembrane region" description="Helical" evidence="1">
    <location>
        <begin position="70"/>
        <end position="88"/>
    </location>
</feature>
<name>A0ABU8MT41_9PSEU</name>
<keyword evidence="1" id="KW-1133">Transmembrane helix</keyword>
<proteinExistence type="predicted"/>
<keyword evidence="1" id="KW-0812">Transmembrane</keyword>
<feature type="transmembrane region" description="Helical" evidence="1">
    <location>
        <begin position="39"/>
        <end position="58"/>
    </location>
</feature>
<sequence length="149" mass="16981">MAQKLVEDVDGRQWYVTLTILWSDTSEPFEHEKEGGRNAVIGILVVLGLLAFALVAWAVEDREYIEVPPWMVLILIAVVVFFPIRWALRRRWLLRAEGGAPPDEEDGEGEEWSGFIRGRAEARAEFKRVIKSLERRGTPARANSPLQPQ</sequence>
<dbReference type="RefSeq" id="WP_337696892.1">
    <property type="nucleotide sequence ID" value="NZ_JBBEGN010000012.1"/>
</dbReference>
<protein>
    <recommendedName>
        <fullName evidence="4">DUF983 domain-containing protein</fullName>
    </recommendedName>
</protein>
<reference evidence="2 3" key="1">
    <citation type="submission" date="2024-03" db="EMBL/GenBank/DDBJ databases">
        <title>Actinomycetospora sp. OC33-EN08, a novel actinomycete isolated from wild orchid (Aerides multiflora).</title>
        <authorList>
            <person name="Suriyachadkun C."/>
        </authorList>
    </citation>
    <scope>NUCLEOTIDE SEQUENCE [LARGE SCALE GENOMIC DNA]</scope>
    <source>
        <strain evidence="2 3">OC33-EN08</strain>
    </source>
</reference>
<dbReference type="Proteomes" id="UP001385809">
    <property type="component" value="Unassembled WGS sequence"/>
</dbReference>
<keyword evidence="3" id="KW-1185">Reference proteome</keyword>
<evidence type="ECO:0000313" key="3">
    <source>
        <dbReference type="Proteomes" id="UP001385809"/>
    </source>
</evidence>
<gene>
    <name evidence="2" type="ORF">WCD74_21335</name>
</gene>
<comment type="caution">
    <text evidence="2">The sequence shown here is derived from an EMBL/GenBank/DDBJ whole genome shotgun (WGS) entry which is preliminary data.</text>
</comment>
<evidence type="ECO:0008006" key="4">
    <source>
        <dbReference type="Google" id="ProtNLM"/>
    </source>
</evidence>
<keyword evidence="1" id="KW-0472">Membrane</keyword>
<dbReference type="EMBL" id="JBBEGN010000012">
    <property type="protein sequence ID" value="MEJ2870327.1"/>
    <property type="molecule type" value="Genomic_DNA"/>
</dbReference>
<accession>A0ABU8MT41</accession>
<organism evidence="2 3">
    <name type="scientific">Actinomycetospora aurantiaca</name>
    <dbReference type="NCBI Taxonomy" id="3129233"/>
    <lineage>
        <taxon>Bacteria</taxon>
        <taxon>Bacillati</taxon>
        <taxon>Actinomycetota</taxon>
        <taxon>Actinomycetes</taxon>
        <taxon>Pseudonocardiales</taxon>
        <taxon>Pseudonocardiaceae</taxon>
        <taxon>Actinomycetospora</taxon>
    </lineage>
</organism>